<dbReference type="EMBL" id="KE525263">
    <property type="protein sequence ID" value="KFB43806.1"/>
    <property type="molecule type" value="Genomic_DNA"/>
</dbReference>
<evidence type="ECO:0000313" key="3">
    <source>
        <dbReference type="EnsemblMetazoa" id="ASIC011648-PA"/>
    </source>
</evidence>
<reference evidence="2 4" key="1">
    <citation type="journal article" date="2014" name="BMC Genomics">
        <title>Genome sequence of Anopheles sinensis provides insight into genetics basis of mosquito competence for malaria parasites.</title>
        <authorList>
            <person name="Zhou D."/>
            <person name="Zhang D."/>
            <person name="Ding G."/>
            <person name="Shi L."/>
            <person name="Hou Q."/>
            <person name="Ye Y."/>
            <person name="Xu Y."/>
            <person name="Zhou H."/>
            <person name="Xiong C."/>
            <person name="Li S."/>
            <person name="Yu J."/>
            <person name="Hong S."/>
            <person name="Yu X."/>
            <person name="Zou P."/>
            <person name="Chen C."/>
            <person name="Chang X."/>
            <person name="Wang W."/>
            <person name="Lv Y."/>
            <person name="Sun Y."/>
            <person name="Ma L."/>
            <person name="Shen B."/>
            <person name="Zhu C."/>
        </authorList>
    </citation>
    <scope>NUCLEOTIDE SEQUENCE [LARGE SCALE GENOMIC DNA]</scope>
</reference>
<accession>A0A084W0R2</accession>
<organism evidence="2">
    <name type="scientific">Anopheles sinensis</name>
    <name type="common">Mosquito</name>
    <dbReference type="NCBI Taxonomy" id="74873"/>
    <lineage>
        <taxon>Eukaryota</taxon>
        <taxon>Metazoa</taxon>
        <taxon>Ecdysozoa</taxon>
        <taxon>Arthropoda</taxon>
        <taxon>Hexapoda</taxon>
        <taxon>Insecta</taxon>
        <taxon>Pterygota</taxon>
        <taxon>Neoptera</taxon>
        <taxon>Endopterygota</taxon>
        <taxon>Diptera</taxon>
        <taxon>Nematocera</taxon>
        <taxon>Culicoidea</taxon>
        <taxon>Culicidae</taxon>
        <taxon>Anophelinae</taxon>
        <taxon>Anopheles</taxon>
    </lineage>
</organism>
<feature type="region of interest" description="Disordered" evidence="1">
    <location>
        <begin position="82"/>
        <end position="152"/>
    </location>
</feature>
<protein>
    <submittedName>
        <fullName evidence="2 3">Uncharacterized protein</fullName>
    </submittedName>
</protein>
<evidence type="ECO:0000256" key="1">
    <source>
        <dbReference type="SAM" id="MobiDB-lite"/>
    </source>
</evidence>
<dbReference type="AlphaFoldDB" id="A0A084W0R2"/>
<dbReference type="EMBL" id="ATLV01019154">
    <property type="status" value="NOT_ANNOTATED_CDS"/>
    <property type="molecule type" value="Genomic_DNA"/>
</dbReference>
<dbReference type="VEuPathDB" id="VectorBase:ASIC011648"/>
<evidence type="ECO:0000313" key="4">
    <source>
        <dbReference type="Proteomes" id="UP000030765"/>
    </source>
</evidence>
<name>A0A084W0R2_ANOSI</name>
<dbReference type="EnsemblMetazoa" id="ASIC011648-RA">
    <property type="protein sequence ID" value="ASIC011648-PA"/>
    <property type="gene ID" value="ASIC011648"/>
</dbReference>
<dbReference type="Proteomes" id="UP000030765">
    <property type="component" value="Unassembled WGS sequence"/>
</dbReference>
<feature type="compositionally biased region" description="Polar residues" evidence="1">
    <location>
        <begin position="87"/>
        <end position="108"/>
    </location>
</feature>
<evidence type="ECO:0000313" key="2">
    <source>
        <dbReference type="EMBL" id="KFB43806.1"/>
    </source>
</evidence>
<feature type="compositionally biased region" description="Basic residues" evidence="1">
    <location>
        <begin position="136"/>
        <end position="152"/>
    </location>
</feature>
<feature type="region of interest" description="Disordered" evidence="1">
    <location>
        <begin position="175"/>
        <end position="194"/>
    </location>
</feature>
<sequence>MTARMTAMGFPSFQGWVFGDDDPVPVFPEPKRKDARNEKTFANTRGWPGLSCAHGPVGPFGLRCHGDRLGAALFCMSMSETGMRVPQPSSRTNRVCVSNQRNGSTSRPTGPASRGWPISHPISRKNENSTESPNRCPKRAKREKHGGMKGKGSRFSFTTQCEWVGEGWGYIQKNHRPVTHGCKDEENSGAQFTD</sequence>
<keyword evidence="4" id="KW-1185">Reference proteome</keyword>
<reference evidence="3" key="2">
    <citation type="submission" date="2020-05" db="UniProtKB">
        <authorList>
            <consortium name="EnsemblMetazoa"/>
        </authorList>
    </citation>
    <scope>IDENTIFICATION</scope>
</reference>
<proteinExistence type="predicted"/>
<gene>
    <name evidence="2" type="ORF">ZHAS_00011648</name>
</gene>